<dbReference type="PANTHER" id="PTHR24960">
    <property type="entry name" value="PHOTOSYSTEM I IRON-SULFUR CENTER-RELATED"/>
    <property type="match status" value="1"/>
</dbReference>
<feature type="domain" description="4Fe-4S ferredoxin-type" evidence="5">
    <location>
        <begin position="348"/>
        <end position="377"/>
    </location>
</feature>
<keyword evidence="4" id="KW-0411">Iron-sulfur</keyword>
<evidence type="ECO:0000256" key="4">
    <source>
        <dbReference type="ARBA" id="ARBA00023014"/>
    </source>
</evidence>
<reference evidence="6 7" key="1">
    <citation type="submission" date="2014-10" db="EMBL/GenBank/DDBJ databases">
        <title>Draft genome of anammox bacterium scalindua brodae, obtained using differential coverage binning of sequence data from two enrichment reactors.</title>
        <authorList>
            <person name="Speth D.R."/>
            <person name="Russ L."/>
            <person name="Kartal B."/>
            <person name="Op den Camp H.J."/>
            <person name="Dutilh B.E."/>
            <person name="Jetten M.S."/>
        </authorList>
    </citation>
    <scope>NUCLEOTIDE SEQUENCE [LARGE SCALE GENOMIC DNA]</scope>
    <source>
        <strain evidence="6">RU1</strain>
    </source>
</reference>
<dbReference type="InterPro" id="IPR007160">
    <property type="entry name" value="DUF362"/>
</dbReference>
<dbReference type="eggNOG" id="COG2768">
    <property type="taxonomic scope" value="Bacteria"/>
</dbReference>
<evidence type="ECO:0000256" key="3">
    <source>
        <dbReference type="ARBA" id="ARBA00023004"/>
    </source>
</evidence>
<accession>A0A0B0EL87</accession>
<dbReference type="eggNOG" id="COG2006">
    <property type="taxonomic scope" value="Bacteria"/>
</dbReference>
<evidence type="ECO:0000256" key="1">
    <source>
        <dbReference type="ARBA" id="ARBA00022485"/>
    </source>
</evidence>
<keyword evidence="1" id="KW-0004">4Fe-4S</keyword>
<organism evidence="6 7">
    <name type="scientific">Candidatus Scalindua brodae</name>
    <dbReference type="NCBI Taxonomy" id="237368"/>
    <lineage>
        <taxon>Bacteria</taxon>
        <taxon>Pseudomonadati</taxon>
        <taxon>Planctomycetota</taxon>
        <taxon>Candidatus Brocadiia</taxon>
        <taxon>Candidatus Brocadiales</taxon>
        <taxon>Candidatus Scalinduaceae</taxon>
        <taxon>Candidatus Scalindua</taxon>
    </lineage>
</organism>
<dbReference type="AlphaFoldDB" id="A0A0B0EL87"/>
<name>A0A0B0EL87_9BACT</name>
<proteinExistence type="predicted"/>
<dbReference type="Proteomes" id="UP000030652">
    <property type="component" value="Unassembled WGS sequence"/>
</dbReference>
<dbReference type="GO" id="GO:0046872">
    <property type="term" value="F:metal ion binding"/>
    <property type="evidence" value="ECO:0007669"/>
    <property type="project" value="UniProtKB-KW"/>
</dbReference>
<keyword evidence="3" id="KW-0408">Iron</keyword>
<evidence type="ECO:0000313" key="6">
    <source>
        <dbReference type="EMBL" id="KHE92801.1"/>
    </source>
</evidence>
<dbReference type="InterPro" id="IPR050157">
    <property type="entry name" value="PSI_iron-sulfur_center"/>
</dbReference>
<dbReference type="InterPro" id="IPR017896">
    <property type="entry name" value="4Fe4S_Fe-S-bd"/>
</dbReference>
<feature type="domain" description="4Fe-4S ferredoxin-type" evidence="5">
    <location>
        <begin position="320"/>
        <end position="347"/>
    </location>
</feature>
<dbReference type="GO" id="GO:0051539">
    <property type="term" value="F:4 iron, 4 sulfur cluster binding"/>
    <property type="evidence" value="ECO:0007669"/>
    <property type="project" value="UniProtKB-KW"/>
</dbReference>
<evidence type="ECO:0000313" key="7">
    <source>
        <dbReference type="Proteomes" id="UP000030652"/>
    </source>
</evidence>
<sequence length="396" mass="43142">MTTVAISRCDNYELEKVSTAVKKCLSLIGNIETIVRPGMKVLLKLNLLSASLGPERAVNTHPAVIRTLVDIFKNDYGCEVYIGDSCGSLRTGSTDKAFRVTQIDKIVEDTGAVIVNFDKDDALDITNENAVILKNFKIAKTVKSVDVVVNVPKLKTHGLTRYTGAIKNMFGSIPANGKKNVHLLAPKNRLMAQALVDVFEMVQPHITVMDAVIGMEGNGPNAGDPRKVGLIIAGYDGVALDAVASTIIGFDPMKVPIIKYAHDRKLGIADMNEIDISGEEISKVTVADFKKPSSSAQDFASNYIPNFLLAKMFDNSCSCVSTVYEPNCTRCYECIRNCPAKAMSAPDGKVVVDEDKCIGCFCCDEVCNYKAIEMKRSFLGRAFLKMAVFLGVERLQ</sequence>
<dbReference type="Pfam" id="PF04015">
    <property type="entry name" value="DUF362"/>
    <property type="match status" value="1"/>
</dbReference>
<dbReference type="PANTHER" id="PTHR24960:SF76">
    <property type="entry name" value="4FE-4S FERREDOXIN-TYPE DOMAIN-CONTAINING PROTEIN"/>
    <property type="match status" value="1"/>
</dbReference>
<keyword evidence="2" id="KW-0479">Metal-binding</keyword>
<dbReference type="PROSITE" id="PS51379">
    <property type="entry name" value="4FE4S_FER_2"/>
    <property type="match status" value="2"/>
</dbReference>
<dbReference type="EMBL" id="JRYO01000089">
    <property type="protein sequence ID" value="KHE92801.1"/>
    <property type="molecule type" value="Genomic_DNA"/>
</dbReference>
<dbReference type="Gene3D" id="3.30.70.20">
    <property type="match status" value="1"/>
</dbReference>
<comment type="caution">
    <text evidence="6">The sequence shown here is derived from an EMBL/GenBank/DDBJ whole genome shotgun (WGS) entry which is preliminary data.</text>
</comment>
<gene>
    <name evidence="6" type="ORF">SCABRO_01409</name>
</gene>
<dbReference type="SUPFAM" id="SSF54862">
    <property type="entry name" value="4Fe-4S ferredoxins"/>
    <property type="match status" value="1"/>
</dbReference>
<evidence type="ECO:0000259" key="5">
    <source>
        <dbReference type="PROSITE" id="PS51379"/>
    </source>
</evidence>
<evidence type="ECO:0000256" key="2">
    <source>
        <dbReference type="ARBA" id="ARBA00022723"/>
    </source>
</evidence>
<protein>
    <recommendedName>
        <fullName evidence="5">4Fe-4S ferredoxin-type domain-containing protein</fullName>
    </recommendedName>
</protein>